<dbReference type="EMBL" id="BAABHC010000006">
    <property type="protein sequence ID" value="GAA4430432.1"/>
    <property type="molecule type" value="Genomic_DNA"/>
</dbReference>
<sequence length="165" mass="18191">MTLAKACKDFDALTPQELYALLRLRSEVFVVEQNCIFQDLDNKDQKCHHVLLYDAAGALVAYARLVPPGVSYPSEMSIGRIITRMQVRGTGVGKQLLDMAIDACHDLYGNGPIKIGAQLYARKFYESFGFVQSGEVYDEDGIDHIEMTKPAPASSHTAINLPSHG</sequence>
<dbReference type="InterPro" id="IPR016181">
    <property type="entry name" value="Acyl_CoA_acyltransferase"/>
</dbReference>
<dbReference type="PROSITE" id="PS51186">
    <property type="entry name" value="GNAT"/>
    <property type="match status" value="1"/>
</dbReference>
<reference evidence="3" key="1">
    <citation type="journal article" date="2019" name="Int. J. Syst. Evol. Microbiol.">
        <title>The Global Catalogue of Microorganisms (GCM) 10K type strain sequencing project: providing services to taxonomists for standard genome sequencing and annotation.</title>
        <authorList>
            <consortium name="The Broad Institute Genomics Platform"/>
            <consortium name="The Broad Institute Genome Sequencing Center for Infectious Disease"/>
            <person name="Wu L."/>
            <person name="Ma J."/>
        </authorList>
    </citation>
    <scope>NUCLEOTIDE SEQUENCE [LARGE SCALE GENOMIC DNA]</scope>
    <source>
        <strain evidence="3">JCM 17926</strain>
    </source>
</reference>
<evidence type="ECO:0000259" key="1">
    <source>
        <dbReference type="PROSITE" id="PS51186"/>
    </source>
</evidence>
<comment type="caution">
    <text evidence="2">The sequence shown here is derived from an EMBL/GenBank/DDBJ whole genome shotgun (WGS) entry which is preliminary data.</text>
</comment>
<dbReference type="InterPro" id="IPR000182">
    <property type="entry name" value="GNAT_dom"/>
</dbReference>
<dbReference type="SUPFAM" id="SSF55729">
    <property type="entry name" value="Acyl-CoA N-acyltransferases (Nat)"/>
    <property type="match status" value="1"/>
</dbReference>
<dbReference type="Gene3D" id="3.40.630.30">
    <property type="match status" value="1"/>
</dbReference>
<evidence type="ECO:0000313" key="3">
    <source>
        <dbReference type="Proteomes" id="UP001500552"/>
    </source>
</evidence>
<keyword evidence="3" id="KW-1185">Reference proteome</keyword>
<dbReference type="CDD" id="cd04301">
    <property type="entry name" value="NAT_SF"/>
    <property type="match status" value="1"/>
</dbReference>
<accession>A0ABP8LJC3</accession>
<evidence type="ECO:0000313" key="2">
    <source>
        <dbReference type="EMBL" id="GAA4430432.1"/>
    </source>
</evidence>
<name>A0ABP8LJC3_9BACT</name>
<organism evidence="2 3">
    <name type="scientific">Pontibacter saemangeumensis</name>
    <dbReference type="NCBI Taxonomy" id="1084525"/>
    <lineage>
        <taxon>Bacteria</taxon>
        <taxon>Pseudomonadati</taxon>
        <taxon>Bacteroidota</taxon>
        <taxon>Cytophagia</taxon>
        <taxon>Cytophagales</taxon>
        <taxon>Hymenobacteraceae</taxon>
        <taxon>Pontibacter</taxon>
    </lineage>
</organism>
<gene>
    <name evidence="2" type="ORF">GCM10023188_17070</name>
</gene>
<protein>
    <submittedName>
        <fullName evidence="2">GNAT family N-acetyltransferase</fullName>
    </submittedName>
</protein>
<proteinExistence type="predicted"/>
<dbReference type="Pfam" id="PF13673">
    <property type="entry name" value="Acetyltransf_10"/>
    <property type="match status" value="1"/>
</dbReference>
<feature type="domain" description="N-acetyltransferase" evidence="1">
    <location>
        <begin position="8"/>
        <end position="152"/>
    </location>
</feature>
<dbReference type="Proteomes" id="UP001500552">
    <property type="component" value="Unassembled WGS sequence"/>
</dbReference>